<dbReference type="CDD" id="cd06899">
    <property type="entry name" value="lectin_legume_LecRK_Arcelin_ConA"/>
    <property type="match status" value="1"/>
</dbReference>
<dbReference type="EMBL" id="CM035408">
    <property type="protein sequence ID" value="KAH7440603.1"/>
    <property type="molecule type" value="Genomic_DNA"/>
</dbReference>
<evidence type="ECO:0000256" key="1">
    <source>
        <dbReference type="ARBA" id="ARBA00004251"/>
    </source>
</evidence>
<dbReference type="AlphaFoldDB" id="A0A8T2V3V3"/>
<evidence type="ECO:0000256" key="14">
    <source>
        <dbReference type="ARBA" id="ARBA00023170"/>
    </source>
</evidence>
<protein>
    <recommendedName>
        <fullName evidence="20">Protein kinase domain-containing protein</fullName>
    </recommendedName>
</protein>
<feature type="domain" description="Protein kinase" evidence="20">
    <location>
        <begin position="354"/>
        <end position="635"/>
    </location>
</feature>
<dbReference type="SUPFAM" id="SSF56112">
    <property type="entry name" value="Protein kinase-like (PK-like)"/>
    <property type="match status" value="1"/>
</dbReference>
<keyword evidence="10" id="KW-0418">Kinase</keyword>
<dbReference type="Pfam" id="PF00069">
    <property type="entry name" value="Pkinase"/>
    <property type="match status" value="1"/>
</dbReference>
<evidence type="ECO:0000256" key="11">
    <source>
        <dbReference type="ARBA" id="ARBA00022840"/>
    </source>
</evidence>
<proteinExistence type="inferred from homology"/>
<dbReference type="InterPro" id="IPR011009">
    <property type="entry name" value="Kinase-like_dom_sf"/>
</dbReference>
<dbReference type="Proteomes" id="UP000825935">
    <property type="component" value="Chromosome 3"/>
</dbReference>
<keyword evidence="11 16" id="KW-0067">ATP-binding</keyword>
<evidence type="ECO:0000256" key="15">
    <source>
        <dbReference type="ARBA" id="ARBA00023180"/>
    </source>
</evidence>
<dbReference type="InterPro" id="IPR017441">
    <property type="entry name" value="Protein_kinase_ATP_BS"/>
</dbReference>
<dbReference type="PROSITE" id="PS00107">
    <property type="entry name" value="PROTEIN_KINASE_ATP"/>
    <property type="match status" value="1"/>
</dbReference>
<dbReference type="GO" id="GO:0030246">
    <property type="term" value="F:carbohydrate binding"/>
    <property type="evidence" value="ECO:0007669"/>
    <property type="project" value="UniProtKB-KW"/>
</dbReference>
<evidence type="ECO:0000313" key="22">
    <source>
        <dbReference type="Proteomes" id="UP000825935"/>
    </source>
</evidence>
<dbReference type="GO" id="GO:0005886">
    <property type="term" value="C:plasma membrane"/>
    <property type="evidence" value="ECO:0007669"/>
    <property type="project" value="UniProtKB-SubCell"/>
</dbReference>
<dbReference type="SMART" id="SM00220">
    <property type="entry name" value="S_TKc"/>
    <property type="match status" value="1"/>
</dbReference>
<feature type="region of interest" description="Disordered" evidence="17">
    <location>
        <begin position="658"/>
        <end position="683"/>
    </location>
</feature>
<dbReference type="PANTHER" id="PTHR27007">
    <property type="match status" value="1"/>
</dbReference>
<dbReference type="Gene3D" id="1.10.510.10">
    <property type="entry name" value="Transferase(Phosphotransferase) domain 1"/>
    <property type="match status" value="1"/>
</dbReference>
<dbReference type="GO" id="GO:0002229">
    <property type="term" value="P:defense response to oomycetes"/>
    <property type="evidence" value="ECO:0007669"/>
    <property type="project" value="UniProtKB-ARBA"/>
</dbReference>
<dbReference type="GO" id="GO:0004672">
    <property type="term" value="F:protein kinase activity"/>
    <property type="evidence" value="ECO:0007669"/>
    <property type="project" value="InterPro"/>
</dbReference>
<feature type="signal peptide" evidence="19">
    <location>
        <begin position="1"/>
        <end position="33"/>
    </location>
</feature>
<dbReference type="InterPro" id="IPR050528">
    <property type="entry name" value="L-type_Lectin-RKs"/>
</dbReference>
<feature type="compositionally biased region" description="Polar residues" evidence="17">
    <location>
        <begin position="658"/>
        <end position="668"/>
    </location>
</feature>
<feature type="compositionally biased region" description="Low complexity" evidence="17">
    <location>
        <begin position="669"/>
        <end position="683"/>
    </location>
</feature>
<comment type="similarity">
    <text evidence="3">In the C-terminal section; belongs to the protein kinase superfamily. Ser/Thr protein kinase family.</text>
</comment>
<evidence type="ECO:0000256" key="4">
    <source>
        <dbReference type="ARBA" id="ARBA00022475"/>
    </source>
</evidence>
<evidence type="ECO:0000256" key="3">
    <source>
        <dbReference type="ARBA" id="ARBA00010217"/>
    </source>
</evidence>
<evidence type="ECO:0000256" key="16">
    <source>
        <dbReference type="PROSITE-ProRule" id="PRU10141"/>
    </source>
</evidence>
<comment type="caution">
    <text evidence="21">The sequence shown here is derived from an EMBL/GenBank/DDBJ whole genome shotgun (WGS) entry which is preliminary data.</text>
</comment>
<feature type="transmembrane region" description="Helical" evidence="18">
    <location>
        <begin position="302"/>
        <end position="322"/>
    </location>
</feature>
<keyword evidence="6 18" id="KW-0812">Transmembrane</keyword>
<comment type="similarity">
    <text evidence="2">In the N-terminal section; belongs to the leguminous lectin family.</text>
</comment>
<dbReference type="SUPFAM" id="SSF49899">
    <property type="entry name" value="Concanavalin A-like lectins/glucanases"/>
    <property type="match status" value="1"/>
</dbReference>
<evidence type="ECO:0000256" key="9">
    <source>
        <dbReference type="ARBA" id="ARBA00022741"/>
    </source>
</evidence>
<keyword evidence="12 18" id="KW-1133">Transmembrane helix</keyword>
<evidence type="ECO:0000256" key="13">
    <source>
        <dbReference type="ARBA" id="ARBA00023136"/>
    </source>
</evidence>
<keyword evidence="15" id="KW-0325">Glycoprotein</keyword>
<dbReference type="InterPro" id="IPR000719">
    <property type="entry name" value="Prot_kinase_dom"/>
</dbReference>
<keyword evidence="14" id="KW-0675">Receptor</keyword>
<comment type="subcellular location">
    <subcellularLocation>
        <location evidence="1">Cell membrane</location>
        <topology evidence="1">Single-pass type I membrane protein</topology>
    </subcellularLocation>
</comment>
<dbReference type="Pfam" id="PF00139">
    <property type="entry name" value="Lectin_legB"/>
    <property type="match status" value="1"/>
</dbReference>
<dbReference type="InterPro" id="IPR013320">
    <property type="entry name" value="ConA-like_dom_sf"/>
</dbReference>
<evidence type="ECO:0000256" key="18">
    <source>
        <dbReference type="SAM" id="Phobius"/>
    </source>
</evidence>
<dbReference type="OrthoDB" id="4062651at2759"/>
<feature type="chain" id="PRO_5035774044" description="Protein kinase domain-containing protein" evidence="19">
    <location>
        <begin position="34"/>
        <end position="683"/>
    </location>
</feature>
<dbReference type="OMA" id="IARTEVW"/>
<dbReference type="InterPro" id="IPR008271">
    <property type="entry name" value="Ser/Thr_kinase_AS"/>
</dbReference>
<dbReference type="InterPro" id="IPR001220">
    <property type="entry name" value="Legume_lectin_dom"/>
</dbReference>
<sequence>MDLTELVCIMKTNVYRTLLLIVLTLMLAEPLSSQNVSFNINNFSSASDLLVLGETVVSEEGALYMTYNQSGDTGPYFLSRVLHRSPILMYNLSQDLAASFSTSFTFSIAVNETDISGDGFTFAIVPNALLPHTQSATAAAMGLFDVDIYNGSNRSLQIVAIEYDTFLNPQYNDPDDHHVGLDINSLTSTLARSLPSNLVLKTTNYSRRLTSWIDYDAAQRQLDVYLGEAPTEKASAQKVLSYSPLNLWDYVNSRAYVGFTAGTGIFQERNAIYDWNFSTQLVVVPNLSRSAQSFVSSRIKTYRLIVGIAAGIVIVLTVFFFIEWRRSSKGLHLDVDLMSTPHKFTYKELRLATANFKDLLGQGGSGTVYKGVITTNNGRSEHVAVKRIAKASKEGAKEFKSEIMTIGRLRHRHLVHLIGWSEGQGDLLLVYQYMPNGSLEKLLYAESAHALSWPSRFNILQGVAAALVYLHEDWEQMIIHRDIKASNVLLDSDFNARLGDFGLARFFDHQRDCMQSSVTAVAGTFGYIAPEYAMSRRVSRESDIFSFGVLALEVACGRRPLSRSEESLLDFVWKKHEEGELIDASDRRLQREFDMDEMRCVLHTGLLCTHPDPKSRLPTREVFRILMREREMPELPSSRPVALYVQIQSRNVYGRGILTSTTSPTSHNQTSSLLSQVQLSGPR</sequence>
<dbReference type="CDD" id="cd14066">
    <property type="entry name" value="STKc_IRAK"/>
    <property type="match status" value="1"/>
</dbReference>
<evidence type="ECO:0000256" key="2">
    <source>
        <dbReference type="ARBA" id="ARBA00008536"/>
    </source>
</evidence>
<keyword evidence="7 19" id="KW-0732">Signal</keyword>
<feature type="binding site" evidence="16">
    <location>
        <position position="390"/>
    </location>
    <ligand>
        <name>ATP</name>
        <dbReference type="ChEBI" id="CHEBI:30616"/>
    </ligand>
</feature>
<organism evidence="21 22">
    <name type="scientific">Ceratopteris richardii</name>
    <name type="common">Triangle waterfern</name>
    <dbReference type="NCBI Taxonomy" id="49495"/>
    <lineage>
        <taxon>Eukaryota</taxon>
        <taxon>Viridiplantae</taxon>
        <taxon>Streptophyta</taxon>
        <taxon>Embryophyta</taxon>
        <taxon>Tracheophyta</taxon>
        <taxon>Polypodiopsida</taxon>
        <taxon>Polypodiidae</taxon>
        <taxon>Polypodiales</taxon>
        <taxon>Pteridineae</taxon>
        <taxon>Pteridaceae</taxon>
        <taxon>Parkerioideae</taxon>
        <taxon>Ceratopteris</taxon>
    </lineage>
</organism>
<evidence type="ECO:0000259" key="20">
    <source>
        <dbReference type="PROSITE" id="PS50011"/>
    </source>
</evidence>
<evidence type="ECO:0000256" key="10">
    <source>
        <dbReference type="ARBA" id="ARBA00022777"/>
    </source>
</evidence>
<dbReference type="Gene3D" id="2.60.120.200">
    <property type="match status" value="1"/>
</dbReference>
<evidence type="ECO:0000313" key="21">
    <source>
        <dbReference type="EMBL" id="KAH7440603.1"/>
    </source>
</evidence>
<evidence type="ECO:0000256" key="7">
    <source>
        <dbReference type="ARBA" id="ARBA00022729"/>
    </source>
</evidence>
<reference evidence="21" key="1">
    <citation type="submission" date="2021-08" db="EMBL/GenBank/DDBJ databases">
        <title>WGS assembly of Ceratopteris richardii.</title>
        <authorList>
            <person name="Marchant D.B."/>
            <person name="Chen G."/>
            <person name="Jenkins J."/>
            <person name="Shu S."/>
            <person name="Leebens-Mack J."/>
            <person name="Grimwood J."/>
            <person name="Schmutz J."/>
            <person name="Soltis P."/>
            <person name="Soltis D."/>
            <person name="Chen Z.-H."/>
        </authorList>
    </citation>
    <scope>NUCLEOTIDE SEQUENCE</scope>
    <source>
        <strain evidence="21">Whitten #5841</strain>
        <tissue evidence="21">Leaf</tissue>
    </source>
</reference>
<keyword evidence="13 18" id="KW-0472">Membrane</keyword>
<evidence type="ECO:0000256" key="6">
    <source>
        <dbReference type="ARBA" id="ARBA00022692"/>
    </source>
</evidence>
<evidence type="ECO:0000256" key="5">
    <source>
        <dbReference type="ARBA" id="ARBA00022679"/>
    </source>
</evidence>
<accession>A0A8T2V3V3</accession>
<evidence type="ECO:0000256" key="17">
    <source>
        <dbReference type="SAM" id="MobiDB-lite"/>
    </source>
</evidence>
<keyword evidence="9 16" id="KW-0547">Nucleotide-binding</keyword>
<keyword evidence="5" id="KW-0808">Transferase</keyword>
<dbReference type="PROSITE" id="PS00108">
    <property type="entry name" value="PROTEIN_KINASE_ST"/>
    <property type="match status" value="1"/>
</dbReference>
<name>A0A8T2V3V3_CERRI</name>
<gene>
    <name evidence="21" type="ORF">KP509_03G001400</name>
</gene>
<dbReference type="Gene3D" id="3.30.200.20">
    <property type="entry name" value="Phosphorylase Kinase, domain 1"/>
    <property type="match status" value="1"/>
</dbReference>
<keyword evidence="4" id="KW-1003">Cell membrane</keyword>
<evidence type="ECO:0000256" key="8">
    <source>
        <dbReference type="ARBA" id="ARBA00022734"/>
    </source>
</evidence>
<evidence type="ECO:0000256" key="19">
    <source>
        <dbReference type="SAM" id="SignalP"/>
    </source>
</evidence>
<keyword evidence="8" id="KW-0430">Lectin</keyword>
<evidence type="ECO:0000256" key="12">
    <source>
        <dbReference type="ARBA" id="ARBA00022989"/>
    </source>
</evidence>
<dbReference type="FunFam" id="1.10.510.10:FF:000240">
    <property type="entry name" value="Lectin-domain containing receptor kinase A4.3"/>
    <property type="match status" value="1"/>
</dbReference>
<dbReference type="GO" id="GO:0005524">
    <property type="term" value="F:ATP binding"/>
    <property type="evidence" value="ECO:0007669"/>
    <property type="project" value="UniProtKB-UniRule"/>
</dbReference>
<keyword evidence="22" id="KW-1185">Reference proteome</keyword>
<dbReference type="PROSITE" id="PS50011">
    <property type="entry name" value="PROTEIN_KINASE_DOM"/>
    <property type="match status" value="1"/>
</dbReference>